<dbReference type="AlphaFoldDB" id="A0A814HXX6"/>
<organism evidence="1 2">
    <name type="scientific">Rotaria sordida</name>
    <dbReference type="NCBI Taxonomy" id="392033"/>
    <lineage>
        <taxon>Eukaryota</taxon>
        <taxon>Metazoa</taxon>
        <taxon>Spiralia</taxon>
        <taxon>Gnathifera</taxon>
        <taxon>Rotifera</taxon>
        <taxon>Eurotatoria</taxon>
        <taxon>Bdelloidea</taxon>
        <taxon>Philodinida</taxon>
        <taxon>Philodinidae</taxon>
        <taxon>Rotaria</taxon>
    </lineage>
</organism>
<accession>A0A814HXX6</accession>
<gene>
    <name evidence="1" type="ORF">SEV965_LOCUS11555</name>
</gene>
<reference evidence="1" key="1">
    <citation type="submission" date="2021-02" db="EMBL/GenBank/DDBJ databases">
        <authorList>
            <person name="Nowell W R."/>
        </authorList>
    </citation>
    <scope>NUCLEOTIDE SEQUENCE</scope>
</reference>
<comment type="caution">
    <text evidence="1">The sequence shown here is derived from an EMBL/GenBank/DDBJ whole genome shotgun (WGS) entry which is preliminary data.</text>
</comment>
<name>A0A814HXX6_9BILA</name>
<protein>
    <submittedName>
        <fullName evidence="1">Uncharacterized protein</fullName>
    </submittedName>
</protein>
<dbReference type="Proteomes" id="UP000663889">
    <property type="component" value="Unassembled WGS sequence"/>
</dbReference>
<evidence type="ECO:0000313" key="2">
    <source>
        <dbReference type="Proteomes" id="UP000663889"/>
    </source>
</evidence>
<dbReference type="EMBL" id="CAJNOU010000501">
    <property type="protein sequence ID" value="CAF1016133.1"/>
    <property type="molecule type" value="Genomic_DNA"/>
</dbReference>
<evidence type="ECO:0000313" key="1">
    <source>
        <dbReference type="EMBL" id="CAF1016133.1"/>
    </source>
</evidence>
<sequence length="174" mass="19675">MKTAAGAEPTTPTNITNHVTVLCRSVHRRLQNFVLVWLDGNFDESDKDFKKSLQQLRCVVASIEMFTDAEECVKFLGEIQKEKVFMIAAGYLGRQVVPEIQSMPQLESVYVFCGNQARHEQWAKKIPKVKDVHTKIDPICEALQIDRQQCDRATIPIKLNTTEGVGVDVDVGWL</sequence>
<proteinExistence type="predicted"/>